<name>A0A6M0QPT3_9RHOB</name>
<dbReference type="Proteomes" id="UP000477782">
    <property type="component" value="Unassembled WGS sequence"/>
</dbReference>
<feature type="non-terminal residue" evidence="1">
    <location>
        <position position="30"/>
    </location>
</feature>
<comment type="caution">
    <text evidence="1">The sequence shown here is derived from an EMBL/GenBank/DDBJ whole genome shotgun (WGS) entry which is preliminary data.</text>
</comment>
<dbReference type="EMBL" id="JAAIVJ010000002">
    <property type="protein sequence ID" value="NEY89469.1"/>
    <property type="molecule type" value="Genomic_DNA"/>
</dbReference>
<reference evidence="1 2" key="1">
    <citation type="submission" date="2020-02" db="EMBL/GenBank/DDBJ databases">
        <authorList>
            <person name="Chen W.-M."/>
        </authorList>
    </citation>
    <scope>NUCLEOTIDE SEQUENCE [LARGE SCALE GENOMIC DNA]</scope>
    <source>
        <strain evidence="1 2">KMS-5</strain>
    </source>
</reference>
<evidence type="ECO:0000313" key="1">
    <source>
        <dbReference type="EMBL" id="NEY89469.1"/>
    </source>
</evidence>
<accession>A0A6M0QPT3</accession>
<proteinExistence type="predicted"/>
<sequence>MIQPPEGDRSMSNLFWLSEAQIARLQPFFP</sequence>
<evidence type="ECO:0000313" key="2">
    <source>
        <dbReference type="Proteomes" id="UP000477782"/>
    </source>
</evidence>
<gene>
    <name evidence="1" type="ORF">G4Z14_04095</name>
</gene>
<organism evidence="1 2">
    <name type="scientific">Tabrizicola oligotrophica</name>
    <dbReference type="NCBI Taxonomy" id="2710650"/>
    <lineage>
        <taxon>Bacteria</taxon>
        <taxon>Pseudomonadati</taxon>
        <taxon>Pseudomonadota</taxon>
        <taxon>Alphaproteobacteria</taxon>
        <taxon>Rhodobacterales</taxon>
        <taxon>Paracoccaceae</taxon>
        <taxon>Tabrizicola</taxon>
    </lineage>
</organism>
<dbReference type="AlphaFoldDB" id="A0A6M0QPT3"/>
<keyword evidence="2" id="KW-1185">Reference proteome</keyword>
<protein>
    <submittedName>
        <fullName evidence="1">IS5/IS1182 family transposase</fullName>
    </submittedName>
</protein>